<name>A0AAP0IIT1_9MAGN</name>
<gene>
    <name evidence="1" type="ORF">Sjap_015261</name>
</gene>
<evidence type="ECO:0008006" key="3">
    <source>
        <dbReference type="Google" id="ProtNLM"/>
    </source>
</evidence>
<dbReference type="PANTHER" id="PTHR33645:SF2">
    <property type="entry name" value="FAMILY PROTEIN, PUTATIVE (DUF3754)-RELATED"/>
    <property type="match status" value="1"/>
</dbReference>
<dbReference type="PANTHER" id="PTHR33645">
    <property type="entry name" value="AMINOPEPTIDASE (DUF3754)"/>
    <property type="match status" value="1"/>
</dbReference>
<comment type="caution">
    <text evidence="1">The sequence shown here is derived from an EMBL/GenBank/DDBJ whole genome shotgun (WGS) entry which is preliminary data.</text>
</comment>
<organism evidence="1 2">
    <name type="scientific">Stephania japonica</name>
    <dbReference type="NCBI Taxonomy" id="461633"/>
    <lineage>
        <taxon>Eukaryota</taxon>
        <taxon>Viridiplantae</taxon>
        <taxon>Streptophyta</taxon>
        <taxon>Embryophyta</taxon>
        <taxon>Tracheophyta</taxon>
        <taxon>Spermatophyta</taxon>
        <taxon>Magnoliopsida</taxon>
        <taxon>Ranunculales</taxon>
        <taxon>Menispermaceae</taxon>
        <taxon>Menispermoideae</taxon>
        <taxon>Cissampelideae</taxon>
        <taxon>Stephania</taxon>
    </lineage>
</organism>
<dbReference type="Gene3D" id="3.30.200.20">
    <property type="entry name" value="Phosphorylase Kinase, domain 1"/>
    <property type="match status" value="1"/>
</dbReference>
<accession>A0AAP0IIT1</accession>
<keyword evidence="2" id="KW-1185">Reference proteome</keyword>
<proteinExistence type="predicted"/>
<evidence type="ECO:0000313" key="2">
    <source>
        <dbReference type="Proteomes" id="UP001417504"/>
    </source>
</evidence>
<evidence type="ECO:0000313" key="1">
    <source>
        <dbReference type="EMBL" id="KAK9116314.1"/>
    </source>
</evidence>
<dbReference type="EMBL" id="JBBNAE010000006">
    <property type="protein sequence ID" value="KAK9116314.1"/>
    <property type="molecule type" value="Genomic_DNA"/>
</dbReference>
<protein>
    <recommendedName>
        <fullName evidence="3">Transposase Tnp1/En/Spm-like domain-containing protein</fullName>
    </recommendedName>
</protein>
<sequence>MHLVDGIPIGGGAYLVYVDRVFEPNAFLWRNQNNWTTLDNALGEIIPWPKEAVTGVLPNGQKVAVKRLSQSSGQGSEEFKNEVMLNVQRRTYKQLLIKLENLSLKLLRDAQFEELSARDLLLTSALNTDYLLMLPIYVDWKKAYESNAIIFSKKKEEKRASALILYIVTDGEKMVDVLVKQNIVPGIEVDKDLTIEVSHCSLAGSLAAVFQGIDANKYCNWCHDINCVPSSFWSCSEKVLPCEMFLLVFAIEIDGCLADSSLSIQSP</sequence>
<reference evidence="1 2" key="1">
    <citation type="submission" date="2024-01" db="EMBL/GenBank/DDBJ databases">
        <title>Genome assemblies of Stephania.</title>
        <authorList>
            <person name="Yang L."/>
        </authorList>
    </citation>
    <scope>NUCLEOTIDE SEQUENCE [LARGE SCALE GENOMIC DNA]</scope>
    <source>
        <strain evidence="1">QJT</strain>
        <tissue evidence="1">Leaf</tissue>
    </source>
</reference>
<dbReference type="Proteomes" id="UP001417504">
    <property type="component" value="Unassembled WGS sequence"/>
</dbReference>
<dbReference type="AlphaFoldDB" id="A0AAP0IIT1"/>